<dbReference type="Gene3D" id="3.30.1460.20">
    <property type="match status" value="2"/>
</dbReference>
<dbReference type="GO" id="GO:0004359">
    <property type="term" value="F:glutaminase activity"/>
    <property type="evidence" value="ECO:0007669"/>
    <property type="project" value="InterPro"/>
</dbReference>
<dbReference type="FunFam" id="3.60.110.10:FF:000003">
    <property type="entry name" value="Glutamine-dependent NAD(+) synthetase"/>
    <property type="match status" value="1"/>
</dbReference>
<dbReference type="CDD" id="cd07570">
    <property type="entry name" value="GAT_Gln-NAD-synth"/>
    <property type="match status" value="1"/>
</dbReference>
<dbReference type="CDD" id="cd00553">
    <property type="entry name" value="NAD_synthase"/>
    <property type="match status" value="1"/>
</dbReference>
<evidence type="ECO:0000256" key="3">
    <source>
        <dbReference type="ARBA" id="ARBA00007145"/>
    </source>
</evidence>
<dbReference type="Gene3D" id="3.60.110.10">
    <property type="entry name" value="Carbon-nitrogen hydrolase"/>
    <property type="match status" value="1"/>
</dbReference>
<dbReference type="SUPFAM" id="SSF69645">
    <property type="entry name" value="Arp2/3 complex subunits"/>
    <property type="match status" value="2"/>
</dbReference>
<dbReference type="InterPro" id="IPR007188">
    <property type="entry name" value="ARPC2"/>
</dbReference>
<proteinExistence type="inferred from homology"/>
<dbReference type="NCBIfam" id="TIGR00552">
    <property type="entry name" value="nadE"/>
    <property type="match status" value="1"/>
</dbReference>
<reference evidence="17 18" key="1">
    <citation type="journal article" date="2018" name="Sci. Rep.">
        <title>Genomic signatures of local adaptation to the degree of environmental predictability in rotifers.</title>
        <authorList>
            <person name="Franch-Gras L."/>
            <person name="Hahn C."/>
            <person name="Garcia-Roger E.M."/>
            <person name="Carmona M.J."/>
            <person name="Serra M."/>
            <person name="Gomez A."/>
        </authorList>
    </citation>
    <scope>NUCLEOTIDE SEQUENCE [LARGE SCALE GENOMIC DNA]</scope>
    <source>
        <strain evidence="17">HYR1</strain>
    </source>
</reference>
<evidence type="ECO:0000313" key="17">
    <source>
        <dbReference type="EMBL" id="RNA00389.1"/>
    </source>
</evidence>
<dbReference type="GO" id="GO:0005737">
    <property type="term" value="C:cytoplasm"/>
    <property type="evidence" value="ECO:0007669"/>
    <property type="project" value="InterPro"/>
</dbReference>
<evidence type="ECO:0000256" key="6">
    <source>
        <dbReference type="ARBA" id="ARBA00017309"/>
    </source>
</evidence>
<gene>
    <name evidence="17" type="ORF">BpHYR1_023175</name>
</gene>
<keyword evidence="11" id="KW-0520">NAD</keyword>
<dbReference type="SUPFAM" id="SSF52402">
    <property type="entry name" value="Adenine nucleotide alpha hydrolases-like"/>
    <property type="match status" value="1"/>
</dbReference>
<dbReference type="GO" id="GO:0005885">
    <property type="term" value="C:Arp2/3 protein complex"/>
    <property type="evidence" value="ECO:0007669"/>
    <property type="project" value="InterPro"/>
</dbReference>
<dbReference type="InterPro" id="IPR036526">
    <property type="entry name" value="C-N_Hydrolase_sf"/>
</dbReference>
<name>A0A3M7PN21_BRAPC</name>
<accession>A0A3M7PN21</accession>
<dbReference type="GO" id="GO:0009435">
    <property type="term" value="P:NAD+ biosynthetic process"/>
    <property type="evidence" value="ECO:0007669"/>
    <property type="project" value="UniProtKB-UniPathway"/>
</dbReference>
<sequence length="1000" mass="114797">MILLEIHNRALYETLCDCFESAIKRQKYDKICINISDFDGVVYNLSNPNDDTTKLRLSIFLHFYKDLRQHGSDELLKREYGSFLTSQPEENYSVTLLFDLTNLPEDWTDLAMKASLLKRNCFASVFEKYFEFQRNGETGHKTAVIHYRSDETLFVSALEDRVTVIFSTTFKEEDDIIIGKNFMQEFTEARRKHQQAPQVLFSYKAPPAELNDTDAIVGENRGYVTFVLQPRHITKQASDNTINMISMFRNYLHYHLKCSKAFIHQRMRAKTNDFLKVLNRAKPEHKSKLPEERKNFLIKMNTKIILSTCALNQWALDFEGNFHRILQSIREAKSKSSKYRVGPELEICGYGCQDHFYESDTFLHSWQVLTRLIIHQECEDILCDVGMPVMHKNVCYNCRVIFLNKQILLIRPKMSLADDENYRERRYFTAWTKLKQVEDFQLPKFVQDIVGQVNVPFGDAVIQTLEAAIGSEICEELWSPLSPHINLAMDGVEIISNPSGSHHQLRKADRRVNLIKGATTKCGGIYLFANQRGCDGDRLYFDGCASIAINGEFVAQGAQFSLKEVEVLTAIVDVEDVRMYRNRVRSFQAMAEKSTPYPRIKINYSLAVKEQLLVSCSKPFEWKYHSAMEEIALGPACWLWDFLRRSKQGGFFLPLSGGIDSCSTACIVYSMCCLVYMEVSKNNKSVLDEIRRIVNDQNYSPTSPKDLCSKLFVTCYMGTSNSSEDTKNRAKELAFQIGSNHLSIVIDTAVSAIMSIWNTTMRIIPKFKANGGSEIENLALQNIQARLRMVISYFFAQLSLWAVGRPGSLLVLGSANVDESLRGYFTKYDCSSADLNPIGSISKTDLRSFILYCSESFELGVLKTIYDAPPTAELEPLSNDGLIRQTDEEDMGMTYEELSIYGKLRKQKNCGPYSMFVKLLESWSGNLTPKQIADKVKFFFVKYAVNRHKMTTITPAYFAETYSPDDNRFDHRQFLYPADFTWQFNTIDNKVQRIALSEIY</sequence>
<evidence type="ECO:0000256" key="10">
    <source>
        <dbReference type="ARBA" id="ARBA00022840"/>
    </source>
</evidence>
<evidence type="ECO:0000256" key="2">
    <source>
        <dbReference type="ARBA" id="ARBA00005188"/>
    </source>
</evidence>
<keyword evidence="12" id="KW-0009">Actin-binding</keyword>
<evidence type="ECO:0000256" key="7">
    <source>
        <dbReference type="ARBA" id="ARBA00022490"/>
    </source>
</evidence>
<keyword evidence="9" id="KW-0547">Nucleotide-binding</keyword>
<dbReference type="PROSITE" id="PS50263">
    <property type="entry name" value="CN_HYDROLASE"/>
    <property type="match status" value="1"/>
</dbReference>
<evidence type="ECO:0000256" key="4">
    <source>
        <dbReference type="ARBA" id="ARBA00007192"/>
    </source>
</evidence>
<evidence type="ECO:0000256" key="1">
    <source>
        <dbReference type="ARBA" id="ARBA00004245"/>
    </source>
</evidence>
<evidence type="ECO:0000256" key="11">
    <source>
        <dbReference type="ARBA" id="ARBA00023027"/>
    </source>
</evidence>
<keyword evidence="10" id="KW-0067">ATP-binding</keyword>
<dbReference type="GO" id="GO:0005524">
    <property type="term" value="F:ATP binding"/>
    <property type="evidence" value="ECO:0007669"/>
    <property type="project" value="UniProtKB-KW"/>
</dbReference>
<evidence type="ECO:0000256" key="9">
    <source>
        <dbReference type="ARBA" id="ARBA00022741"/>
    </source>
</evidence>
<protein>
    <recommendedName>
        <fullName evidence="6">Glutamine-dependent NAD(+) synthetase</fullName>
        <ecNumber evidence="5">6.3.5.1</ecNumber>
    </recommendedName>
    <alternativeName>
        <fullName evidence="14">NAD(+) synthase [glutamine-hydrolyzing]</fullName>
    </alternativeName>
</protein>
<evidence type="ECO:0000256" key="8">
    <source>
        <dbReference type="ARBA" id="ARBA00022598"/>
    </source>
</evidence>
<organism evidence="17 18">
    <name type="scientific">Brachionus plicatilis</name>
    <name type="common">Marine rotifer</name>
    <name type="synonym">Brachionus muelleri</name>
    <dbReference type="NCBI Taxonomy" id="10195"/>
    <lineage>
        <taxon>Eukaryota</taxon>
        <taxon>Metazoa</taxon>
        <taxon>Spiralia</taxon>
        <taxon>Gnathifera</taxon>
        <taxon>Rotifera</taxon>
        <taxon>Eurotatoria</taxon>
        <taxon>Monogononta</taxon>
        <taxon>Pseudotrocha</taxon>
        <taxon>Ploima</taxon>
        <taxon>Brachionidae</taxon>
        <taxon>Brachionus</taxon>
    </lineage>
</organism>
<evidence type="ECO:0000256" key="14">
    <source>
        <dbReference type="ARBA" id="ARBA00030681"/>
    </source>
</evidence>
<dbReference type="EC" id="6.3.5.1" evidence="5"/>
<dbReference type="FunFam" id="3.30.1460.20:FF:000004">
    <property type="entry name" value="Arp2/3 complex 34 kDa subunit"/>
    <property type="match status" value="1"/>
</dbReference>
<dbReference type="GO" id="GO:0030041">
    <property type="term" value="P:actin filament polymerization"/>
    <property type="evidence" value="ECO:0007669"/>
    <property type="project" value="InterPro"/>
</dbReference>
<dbReference type="Gene3D" id="3.40.50.620">
    <property type="entry name" value="HUPs"/>
    <property type="match status" value="1"/>
</dbReference>
<dbReference type="SUPFAM" id="SSF56317">
    <property type="entry name" value="Carbon-nitrogen hydrolase"/>
    <property type="match status" value="1"/>
</dbReference>
<dbReference type="InterPro" id="IPR014729">
    <property type="entry name" value="Rossmann-like_a/b/a_fold"/>
</dbReference>
<comment type="caution">
    <text evidence="17">The sequence shown here is derived from an EMBL/GenBank/DDBJ whole genome shotgun (WGS) entry which is preliminary data.</text>
</comment>
<dbReference type="InterPro" id="IPR003010">
    <property type="entry name" value="C-N_Hydrolase"/>
</dbReference>
<dbReference type="InterPro" id="IPR014445">
    <property type="entry name" value="Gln-dep_NAD_synthase"/>
</dbReference>
<keyword evidence="18" id="KW-1185">Reference proteome</keyword>
<dbReference type="Proteomes" id="UP000276133">
    <property type="component" value="Unassembled WGS sequence"/>
</dbReference>
<comment type="subcellular location">
    <subcellularLocation>
        <location evidence="1">Cytoplasm</location>
        <location evidence="1">Cytoskeleton</location>
    </subcellularLocation>
</comment>
<dbReference type="OrthoDB" id="2020662at2759"/>
<dbReference type="AlphaFoldDB" id="A0A3M7PN21"/>
<comment type="similarity">
    <text evidence="3">In the C-terminal section; belongs to the NAD synthetase family.</text>
</comment>
<dbReference type="PANTHER" id="PTHR23090">
    <property type="entry name" value="NH 3 /GLUTAMINE-DEPENDENT NAD + SYNTHETASE"/>
    <property type="match status" value="1"/>
</dbReference>
<dbReference type="EMBL" id="REGN01009776">
    <property type="protein sequence ID" value="RNA00389.1"/>
    <property type="molecule type" value="Genomic_DNA"/>
</dbReference>
<dbReference type="GO" id="GO:0003779">
    <property type="term" value="F:actin binding"/>
    <property type="evidence" value="ECO:0007669"/>
    <property type="project" value="UniProtKB-KW"/>
</dbReference>
<dbReference type="PANTHER" id="PTHR23090:SF9">
    <property type="entry name" value="GLUTAMINE-DEPENDENT NAD(+) SYNTHETASE"/>
    <property type="match status" value="1"/>
</dbReference>
<dbReference type="FunFam" id="3.30.1460.20:FF:000002">
    <property type="entry name" value="Arp2/3 complex 34 kDa subunit"/>
    <property type="match status" value="1"/>
</dbReference>
<dbReference type="Pfam" id="PF02540">
    <property type="entry name" value="NAD_synthase"/>
    <property type="match status" value="1"/>
</dbReference>
<dbReference type="Pfam" id="PF04045">
    <property type="entry name" value="P34-Arc"/>
    <property type="match status" value="1"/>
</dbReference>
<dbReference type="STRING" id="10195.A0A3M7PN21"/>
<keyword evidence="8 17" id="KW-0436">Ligase</keyword>
<comment type="pathway">
    <text evidence="2">Cofactor biosynthesis; NAD(+) biosynthesis; NAD(+) from deamido-NAD(+) (L-Gln route): step 1/1.</text>
</comment>
<feature type="domain" description="CN hydrolase" evidence="16">
    <location>
        <begin position="304"/>
        <end position="574"/>
    </location>
</feature>
<evidence type="ECO:0000256" key="12">
    <source>
        <dbReference type="ARBA" id="ARBA00023203"/>
    </source>
</evidence>
<dbReference type="InterPro" id="IPR022310">
    <property type="entry name" value="NAD/GMP_synthase"/>
</dbReference>
<dbReference type="Pfam" id="PF00795">
    <property type="entry name" value="CN_hydrolase"/>
    <property type="match status" value="1"/>
</dbReference>
<dbReference type="UniPathway" id="UPA00253">
    <property type="reaction ID" value="UER00334"/>
</dbReference>
<dbReference type="InterPro" id="IPR003694">
    <property type="entry name" value="NAD_synthase"/>
</dbReference>
<evidence type="ECO:0000313" key="18">
    <source>
        <dbReference type="Proteomes" id="UP000276133"/>
    </source>
</evidence>
<comment type="similarity">
    <text evidence="4">Belongs to the ARPC2 family.</text>
</comment>
<evidence type="ECO:0000256" key="13">
    <source>
        <dbReference type="ARBA" id="ARBA00023212"/>
    </source>
</evidence>
<dbReference type="HAMAP" id="MF_02090">
    <property type="entry name" value="NadE_glutamine_dep"/>
    <property type="match status" value="1"/>
</dbReference>
<keyword evidence="7" id="KW-0963">Cytoplasm</keyword>
<keyword evidence="13" id="KW-0206">Cytoskeleton</keyword>
<comment type="catalytic activity">
    <reaction evidence="15">
        <text>deamido-NAD(+) + L-glutamine + ATP + H2O = L-glutamate + AMP + diphosphate + NAD(+) + H(+)</text>
        <dbReference type="Rhea" id="RHEA:24384"/>
        <dbReference type="ChEBI" id="CHEBI:15377"/>
        <dbReference type="ChEBI" id="CHEBI:15378"/>
        <dbReference type="ChEBI" id="CHEBI:29985"/>
        <dbReference type="ChEBI" id="CHEBI:30616"/>
        <dbReference type="ChEBI" id="CHEBI:33019"/>
        <dbReference type="ChEBI" id="CHEBI:57540"/>
        <dbReference type="ChEBI" id="CHEBI:58359"/>
        <dbReference type="ChEBI" id="CHEBI:58437"/>
        <dbReference type="ChEBI" id="CHEBI:456215"/>
        <dbReference type="EC" id="6.3.5.1"/>
    </reaction>
</comment>
<evidence type="ECO:0000256" key="15">
    <source>
        <dbReference type="ARBA" id="ARBA00052340"/>
    </source>
</evidence>
<evidence type="ECO:0000259" key="16">
    <source>
        <dbReference type="PROSITE" id="PS50263"/>
    </source>
</evidence>
<evidence type="ECO:0000256" key="5">
    <source>
        <dbReference type="ARBA" id="ARBA00012743"/>
    </source>
</evidence>
<dbReference type="GO" id="GO:0034314">
    <property type="term" value="P:Arp2/3 complex-mediated actin nucleation"/>
    <property type="evidence" value="ECO:0007669"/>
    <property type="project" value="InterPro"/>
</dbReference>
<dbReference type="FunFam" id="3.40.50.620:FF:000036">
    <property type="entry name" value="Glutamine-dependent NAD(+) synthetase"/>
    <property type="match status" value="1"/>
</dbReference>
<dbReference type="InterPro" id="IPR034666">
    <property type="entry name" value="ARPC2/4"/>
</dbReference>
<dbReference type="GO" id="GO:0003952">
    <property type="term" value="F:NAD+ synthase (glutamine-hydrolyzing) activity"/>
    <property type="evidence" value="ECO:0007669"/>
    <property type="project" value="UniProtKB-EC"/>
</dbReference>